<keyword evidence="17" id="KW-1185">Reference proteome</keyword>
<gene>
    <name evidence="16" type="ORF">RDWZM_002462</name>
</gene>
<dbReference type="InterPro" id="IPR017972">
    <property type="entry name" value="Cyt_P450_CS"/>
</dbReference>
<sequence length="530" mass="61752">METWHIWVQVIALATFAYFYFKRKFSYWAERGVKGPTPYTPFGNILDFMLHGQVKIEREWASKYGKVYGIYQGGRPHLTICDHELVKQVLVKDFPNFVNREIPRFEHEIFALNLFNSEDEQWRRIRAITSPSFTTGKLRGMNQMMNKCIKKFANYFETNIRENNGEFNIKQVATGFTIDVIALTSFATETNMTDYDPKTNKFLEHGSKIFDFSWENATRLFSFFTLPLWLNKLFGNSIGFNLRRFNFFIDMSRAIIRQRTNNPNHSKRNDLVQLMMDAFIHENELNETNYEKLTASADHDENEVESSNSTANESIKKTLTEKEIVAQCFLFFVAGFETTATTISNTLYLLALNPEVQTKLRETLESDLEGIETDSDKYFEEVTNQSPYLEAVMKETLRMCPPVTRLQRRVGVENYKLAGIPLEKDTTIEIGAYAIHYNPDYYPEPERFNPDRFLPENKHLLVPYTYLPFGAGPRNCIGMRFAYQEIKLCLAKLIREFKFSPTPKTMIPLNYSRIGILSCNNIPLKVEKVN</sequence>
<evidence type="ECO:0000256" key="9">
    <source>
        <dbReference type="ARBA" id="ARBA00023002"/>
    </source>
</evidence>
<dbReference type="GO" id="GO:0004497">
    <property type="term" value="F:monooxygenase activity"/>
    <property type="evidence" value="ECO:0007669"/>
    <property type="project" value="UniProtKB-KW"/>
</dbReference>
<protein>
    <recommendedName>
        <fullName evidence="18">Cytochrome P450</fullName>
    </recommendedName>
</protein>
<dbReference type="InterPro" id="IPR036396">
    <property type="entry name" value="Cyt_P450_sf"/>
</dbReference>
<evidence type="ECO:0000313" key="16">
    <source>
        <dbReference type="EMBL" id="KAJ6223917.1"/>
    </source>
</evidence>
<evidence type="ECO:0000256" key="10">
    <source>
        <dbReference type="ARBA" id="ARBA00023004"/>
    </source>
</evidence>
<evidence type="ECO:0000256" key="15">
    <source>
        <dbReference type="SAM" id="Phobius"/>
    </source>
</evidence>
<dbReference type="PANTHER" id="PTHR24292">
    <property type="entry name" value="CYTOCHROME P450"/>
    <property type="match status" value="1"/>
</dbReference>
<dbReference type="CDD" id="cd11055">
    <property type="entry name" value="CYP3A-like"/>
    <property type="match status" value="1"/>
</dbReference>
<evidence type="ECO:0000313" key="17">
    <source>
        <dbReference type="Proteomes" id="UP001142055"/>
    </source>
</evidence>
<keyword evidence="11 14" id="KW-0503">Monooxygenase</keyword>
<keyword evidence="6 13" id="KW-0479">Metal-binding</keyword>
<evidence type="ECO:0000256" key="13">
    <source>
        <dbReference type="PIRSR" id="PIRSR602401-1"/>
    </source>
</evidence>
<dbReference type="Proteomes" id="UP001142055">
    <property type="component" value="Chromosome 1"/>
</dbReference>
<evidence type="ECO:0000256" key="12">
    <source>
        <dbReference type="ARBA" id="ARBA00023136"/>
    </source>
</evidence>
<dbReference type="GO" id="GO:0005506">
    <property type="term" value="F:iron ion binding"/>
    <property type="evidence" value="ECO:0007669"/>
    <property type="project" value="InterPro"/>
</dbReference>
<dbReference type="InterPro" id="IPR050476">
    <property type="entry name" value="Insect_CytP450_Detox"/>
</dbReference>
<keyword evidence="5 13" id="KW-0349">Heme</keyword>
<comment type="caution">
    <text evidence="16">The sequence shown here is derived from an EMBL/GenBank/DDBJ whole genome shotgun (WGS) entry which is preliminary data.</text>
</comment>
<dbReference type="PRINTS" id="PR00463">
    <property type="entry name" value="EP450I"/>
</dbReference>
<keyword evidence="15" id="KW-0812">Transmembrane</keyword>
<name>A0A9Q0MG58_BLOTA</name>
<dbReference type="GO" id="GO:0016705">
    <property type="term" value="F:oxidoreductase activity, acting on paired donors, with incorporation or reduction of molecular oxygen"/>
    <property type="evidence" value="ECO:0007669"/>
    <property type="project" value="InterPro"/>
</dbReference>
<evidence type="ECO:0000256" key="11">
    <source>
        <dbReference type="ARBA" id="ARBA00023033"/>
    </source>
</evidence>
<proteinExistence type="inferred from homology"/>
<dbReference type="GO" id="GO:0005789">
    <property type="term" value="C:endoplasmic reticulum membrane"/>
    <property type="evidence" value="ECO:0007669"/>
    <property type="project" value="UniProtKB-SubCell"/>
</dbReference>
<dbReference type="SUPFAM" id="SSF48264">
    <property type="entry name" value="Cytochrome P450"/>
    <property type="match status" value="1"/>
</dbReference>
<keyword evidence="15" id="KW-1133">Transmembrane helix</keyword>
<keyword evidence="7" id="KW-0256">Endoplasmic reticulum</keyword>
<dbReference type="PROSITE" id="PS00086">
    <property type="entry name" value="CYTOCHROME_P450"/>
    <property type="match status" value="1"/>
</dbReference>
<evidence type="ECO:0000256" key="8">
    <source>
        <dbReference type="ARBA" id="ARBA00022848"/>
    </source>
</evidence>
<dbReference type="EMBL" id="JAPWDV010000001">
    <property type="protein sequence ID" value="KAJ6223917.1"/>
    <property type="molecule type" value="Genomic_DNA"/>
</dbReference>
<keyword evidence="8" id="KW-0492">Microsome</keyword>
<feature type="binding site" description="axial binding residue" evidence="13">
    <location>
        <position position="476"/>
    </location>
    <ligand>
        <name>heme</name>
        <dbReference type="ChEBI" id="CHEBI:30413"/>
    </ligand>
    <ligandPart>
        <name>Fe</name>
        <dbReference type="ChEBI" id="CHEBI:18248"/>
    </ligandPart>
</feature>
<dbReference type="GO" id="GO:0020037">
    <property type="term" value="F:heme binding"/>
    <property type="evidence" value="ECO:0007669"/>
    <property type="project" value="InterPro"/>
</dbReference>
<accession>A0A9Q0MG58</accession>
<dbReference type="Gene3D" id="1.10.630.10">
    <property type="entry name" value="Cytochrome P450"/>
    <property type="match status" value="1"/>
</dbReference>
<evidence type="ECO:0000256" key="14">
    <source>
        <dbReference type="RuleBase" id="RU000461"/>
    </source>
</evidence>
<evidence type="ECO:0000256" key="3">
    <source>
        <dbReference type="ARBA" id="ARBA00004406"/>
    </source>
</evidence>
<dbReference type="PRINTS" id="PR00385">
    <property type="entry name" value="P450"/>
</dbReference>
<dbReference type="InterPro" id="IPR002401">
    <property type="entry name" value="Cyt_P450_E_grp-I"/>
</dbReference>
<evidence type="ECO:0008006" key="18">
    <source>
        <dbReference type="Google" id="ProtNLM"/>
    </source>
</evidence>
<evidence type="ECO:0000256" key="1">
    <source>
        <dbReference type="ARBA" id="ARBA00001971"/>
    </source>
</evidence>
<feature type="transmembrane region" description="Helical" evidence="15">
    <location>
        <begin position="6"/>
        <end position="21"/>
    </location>
</feature>
<dbReference type="PANTHER" id="PTHR24292:SF54">
    <property type="entry name" value="CYP9F3-RELATED"/>
    <property type="match status" value="1"/>
</dbReference>
<evidence type="ECO:0000256" key="7">
    <source>
        <dbReference type="ARBA" id="ARBA00022824"/>
    </source>
</evidence>
<evidence type="ECO:0000256" key="5">
    <source>
        <dbReference type="ARBA" id="ARBA00022617"/>
    </source>
</evidence>
<keyword evidence="9 14" id="KW-0560">Oxidoreductase</keyword>
<comment type="subcellular location">
    <subcellularLocation>
        <location evidence="3">Endoplasmic reticulum membrane</location>
        <topology evidence="3">Peripheral membrane protein</topology>
    </subcellularLocation>
    <subcellularLocation>
        <location evidence="2">Microsome membrane</location>
        <topology evidence="2">Peripheral membrane protein</topology>
    </subcellularLocation>
</comment>
<dbReference type="InterPro" id="IPR001128">
    <property type="entry name" value="Cyt_P450"/>
</dbReference>
<dbReference type="OMA" id="METWHIW"/>
<keyword evidence="12 15" id="KW-0472">Membrane</keyword>
<keyword evidence="10 13" id="KW-0408">Iron</keyword>
<organism evidence="16 17">
    <name type="scientific">Blomia tropicalis</name>
    <name type="common">Mite</name>
    <dbReference type="NCBI Taxonomy" id="40697"/>
    <lineage>
        <taxon>Eukaryota</taxon>
        <taxon>Metazoa</taxon>
        <taxon>Ecdysozoa</taxon>
        <taxon>Arthropoda</taxon>
        <taxon>Chelicerata</taxon>
        <taxon>Arachnida</taxon>
        <taxon>Acari</taxon>
        <taxon>Acariformes</taxon>
        <taxon>Sarcoptiformes</taxon>
        <taxon>Astigmata</taxon>
        <taxon>Glycyphagoidea</taxon>
        <taxon>Echimyopodidae</taxon>
        <taxon>Blomia</taxon>
    </lineage>
</organism>
<reference evidence="16" key="1">
    <citation type="submission" date="2022-12" db="EMBL/GenBank/DDBJ databases">
        <title>Genome assemblies of Blomia tropicalis.</title>
        <authorList>
            <person name="Cui Y."/>
        </authorList>
    </citation>
    <scope>NUCLEOTIDE SEQUENCE</scope>
    <source>
        <tissue evidence="16">Adult mites</tissue>
    </source>
</reference>
<dbReference type="FunFam" id="1.10.630.10:FF:000042">
    <property type="entry name" value="Cytochrome P450"/>
    <property type="match status" value="1"/>
</dbReference>
<evidence type="ECO:0000256" key="4">
    <source>
        <dbReference type="ARBA" id="ARBA00010617"/>
    </source>
</evidence>
<evidence type="ECO:0000256" key="2">
    <source>
        <dbReference type="ARBA" id="ARBA00004174"/>
    </source>
</evidence>
<dbReference type="AlphaFoldDB" id="A0A9Q0MG58"/>
<comment type="similarity">
    <text evidence="4 14">Belongs to the cytochrome P450 family.</text>
</comment>
<evidence type="ECO:0000256" key="6">
    <source>
        <dbReference type="ARBA" id="ARBA00022723"/>
    </source>
</evidence>
<dbReference type="Pfam" id="PF00067">
    <property type="entry name" value="p450"/>
    <property type="match status" value="2"/>
</dbReference>
<comment type="cofactor">
    <cofactor evidence="1 13">
        <name>heme</name>
        <dbReference type="ChEBI" id="CHEBI:30413"/>
    </cofactor>
</comment>